<dbReference type="HAMAP" id="MF_02043">
    <property type="entry name" value="DusC_subfam"/>
    <property type="match status" value="1"/>
</dbReference>
<dbReference type="GO" id="GO:0000049">
    <property type="term" value="F:tRNA binding"/>
    <property type="evidence" value="ECO:0007669"/>
    <property type="project" value="UniProtKB-UniRule"/>
</dbReference>
<evidence type="ECO:0000256" key="12">
    <source>
        <dbReference type="PIRSR" id="PIRSR006621-2"/>
    </source>
</evidence>
<proteinExistence type="inferred from homology"/>
<evidence type="ECO:0000259" key="13">
    <source>
        <dbReference type="Pfam" id="PF01207"/>
    </source>
</evidence>
<dbReference type="SUPFAM" id="SSF51395">
    <property type="entry name" value="FMN-linked oxidoreductases"/>
    <property type="match status" value="1"/>
</dbReference>
<evidence type="ECO:0000256" key="8">
    <source>
        <dbReference type="ARBA" id="ARBA00023002"/>
    </source>
</evidence>
<reference evidence="14" key="1">
    <citation type="submission" date="2015-10" db="EMBL/GenBank/DDBJ databases">
        <authorList>
            <person name="Gilbert D.G."/>
        </authorList>
    </citation>
    <scope>NUCLEOTIDE SEQUENCE</scope>
    <source>
        <strain evidence="14">Phyl III-seqv23</strain>
    </source>
</reference>
<comment type="similarity">
    <text evidence="9">Belongs to the Dus family. DusC subfamily.</text>
</comment>
<comment type="catalytic activity">
    <reaction evidence="9">
        <text>5,6-dihydrouridine(16) in tRNA + NADP(+) = uridine(16) in tRNA + NADPH + H(+)</text>
        <dbReference type="Rhea" id="RHEA:53376"/>
        <dbReference type="Rhea" id="RHEA-COMP:13543"/>
        <dbReference type="Rhea" id="RHEA-COMP:13544"/>
        <dbReference type="ChEBI" id="CHEBI:15378"/>
        <dbReference type="ChEBI" id="CHEBI:57783"/>
        <dbReference type="ChEBI" id="CHEBI:58349"/>
        <dbReference type="ChEBI" id="CHEBI:65315"/>
        <dbReference type="ChEBI" id="CHEBI:74443"/>
    </reaction>
</comment>
<feature type="site" description="Interacts with tRNA; defines subfamily-specific binding signature" evidence="9">
    <location>
        <position position="278"/>
    </location>
</feature>
<comment type="function">
    <text evidence="9">Catalyzes the synthesis of 5,6-dihydrouridine (D), a modified base found in the D-loop of most tRNAs, via the reduction of the C5-C6 double bond in target uridines. Specifically modifies U16 in tRNAs.</text>
</comment>
<dbReference type="PROSITE" id="PS01136">
    <property type="entry name" value="UPF0034"/>
    <property type="match status" value="1"/>
</dbReference>
<dbReference type="GO" id="GO:0010181">
    <property type="term" value="F:FMN binding"/>
    <property type="evidence" value="ECO:0007669"/>
    <property type="project" value="UniProtKB-UniRule"/>
</dbReference>
<feature type="site" description="Interacts with tRNA; defines subfamily-specific binding signature" evidence="9">
    <location>
        <position position="299"/>
    </location>
</feature>
<evidence type="ECO:0000256" key="1">
    <source>
        <dbReference type="ARBA" id="ARBA00001917"/>
    </source>
</evidence>
<sequence>MSRLLLAPMEGVADFVMRDVLTSVGGYDGCVSEFVRVTGSLLPARTYERETPEIRNGGYTAGGTPMVIQLLGSDPEWLARNAAQAATVSPHGIDLNFGCPAKVVNRHGGGAMLLATPELLHRIVSAVRAAVPARIAVTAKMRLGVSDTSLAIACATALAEGGAASLVVHARTRDHGYRPPAHWDWIARIADAVRVPVVANGEVWTVDDWVRCRAVSGCDDVMIGRGAVSDPFLALRIRGQMAPRPSDAEWPLVLGCLADYLKKLRARIAIHHEHGRVKLWLGYLKRTWPQAAELHAAIRRLQDSAEILGVIEQALAQIGRRQGTPAG</sequence>
<dbReference type="Gene3D" id="1.20.225.30">
    <property type="entry name" value="Dihydrouridine synthase, C-terminal recognition domain"/>
    <property type="match status" value="1"/>
</dbReference>
<name>A0A0S4TY92_RALSL</name>
<dbReference type="InterPro" id="IPR018517">
    <property type="entry name" value="tRNA_hU_synthase_CS"/>
</dbReference>
<evidence type="ECO:0000256" key="4">
    <source>
        <dbReference type="ARBA" id="ARBA00022643"/>
    </source>
</evidence>
<dbReference type="Pfam" id="PF01207">
    <property type="entry name" value="Dus"/>
    <property type="match status" value="1"/>
</dbReference>
<feature type="binding site" evidence="9 12">
    <location>
        <position position="69"/>
    </location>
    <ligand>
        <name>FMN</name>
        <dbReference type="ChEBI" id="CHEBI:58210"/>
    </ligand>
</feature>
<feature type="active site" description="Proton donor" evidence="9 11">
    <location>
        <position position="99"/>
    </location>
</feature>
<evidence type="ECO:0000256" key="11">
    <source>
        <dbReference type="PIRSR" id="PIRSR006621-1"/>
    </source>
</evidence>
<feature type="binding site" evidence="12">
    <location>
        <position position="169"/>
    </location>
    <ligand>
        <name>FMN</name>
        <dbReference type="ChEBI" id="CHEBI:58210"/>
    </ligand>
</feature>
<feature type="site" description="Interacts with tRNA" evidence="9">
    <location>
        <position position="177"/>
    </location>
</feature>
<comment type="catalytic activity">
    <reaction evidence="9">
        <text>5,6-dihydrouridine(16) in tRNA + NAD(+) = uridine(16) in tRNA + NADH + H(+)</text>
        <dbReference type="Rhea" id="RHEA:53380"/>
        <dbReference type="Rhea" id="RHEA-COMP:13543"/>
        <dbReference type="Rhea" id="RHEA-COMP:13544"/>
        <dbReference type="ChEBI" id="CHEBI:15378"/>
        <dbReference type="ChEBI" id="CHEBI:57540"/>
        <dbReference type="ChEBI" id="CHEBI:57945"/>
        <dbReference type="ChEBI" id="CHEBI:65315"/>
        <dbReference type="ChEBI" id="CHEBI:74443"/>
    </reaction>
</comment>
<evidence type="ECO:0000256" key="10">
    <source>
        <dbReference type="PIRNR" id="PIRNR006621"/>
    </source>
</evidence>
<feature type="binding site" evidence="9 12">
    <location>
        <begin position="224"/>
        <end position="225"/>
    </location>
    <ligand>
        <name>FMN</name>
        <dbReference type="ChEBI" id="CHEBI:58210"/>
    </ligand>
</feature>
<dbReference type="CDD" id="cd02801">
    <property type="entry name" value="DUS_like_FMN"/>
    <property type="match status" value="1"/>
</dbReference>
<evidence type="ECO:0000256" key="6">
    <source>
        <dbReference type="ARBA" id="ARBA00022857"/>
    </source>
</evidence>
<dbReference type="PANTHER" id="PTHR11082:SF26">
    <property type="entry name" value="TRNA-DIHYDROURIDINE(16) SYNTHASE"/>
    <property type="match status" value="1"/>
</dbReference>
<feature type="site" description="Interacts with tRNA" evidence="9">
    <location>
        <position position="96"/>
    </location>
</feature>
<dbReference type="PIRSF" id="PIRSF006621">
    <property type="entry name" value="Dus"/>
    <property type="match status" value="1"/>
</dbReference>
<dbReference type="PATRIC" id="fig|305.106.peg.5300"/>
<evidence type="ECO:0000256" key="7">
    <source>
        <dbReference type="ARBA" id="ARBA00022884"/>
    </source>
</evidence>
<feature type="site" description="Interacts with tRNA" evidence="9">
    <location>
        <position position="283"/>
    </location>
</feature>
<feature type="site" description="Interacts with tRNA; defines subfamily-specific binding signature" evidence="9">
    <location>
        <position position="36"/>
    </location>
</feature>
<protein>
    <recommendedName>
        <fullName evidence="9">tRNA-dihydrouridine(16) synthase</fullName>
        <ecNumber evidence="9">1.3.1.-</ecNumber>
    </recommendedName>
    <alternativeName>
        <fullName evidence="9">U16-specific dihydrouridine synthase</fullName>
        <shortName evidence="9">U16-specific Dus</shortName>
    </alternativeName>
    <alternativeName>
        <fullName evidence="9">tRNA-dihydrouridine synthase C</fullName>
    </alternativeName>
</protein>
<organism evidence="14">
    <name type="scientific">Ralstonia solanacearum</name>
    <name type="common">Pseudomonas solanacearum</name>
    <dbReference type="NCBI Taxonomy" id="305"/>
    <lineage>
        <taxon>Bacteria</taxon>
        <taxon>Pseudomonadati</taxon>
        <taxon>Pseudomonadota</taxon>
        <taxon>Betaproteobacteria</taxon>
        <taxon>Burkholderiales</taxon>
        <taxon>Burkholderiaceae</taxon>
        <taxon>Ralstonia</taxon>
        <taxon>Ralstonia solanacearum species complex</taxon>
    </lineage>
</organism>
<keyword evidence="5 9" id="KW-0819">tRNA processing</keyword>
<dbReference type="InterPro" id="IPR013785">
    <property type="entry name" value="Aldolase_TIM"/>
</dbReference>
<keyword evidence="4 9" id="KW-0288">FMN</keyword>
<comment type="cofactor">
    <cofactor evidence="1 9 10 12">
        <name>FMN</name>
        <dbReference type="ChEBI" id="CHEBI:58210"/>
    </cofactor>
</comment>
<comment type="similarity">
    <text evidence="10">Belongs to the dus family.</text>
</comment>
<dbReference type="InterPro" id="IPR001269">
    <property type="entry name" value="DUS_fam"/>
</dbReference>
<dbReference type="InterPro" id="IPR042270">
    <property type="entry name" value="DusC_C"/>
</dbReference>
<dbReference type="EC" id="1.3.1.-" evidence="9"/>
<evidence type="ECO:0000256" key="2">
    <source>
        <dbReference type="ARBA" id="ARBA00022555"/>
    </source>
</evidence>
<keyword evidence="6 9" id="KW-0521">NADP</keyword>
<dbReference type="Gene3D" id="3.20.20.70">
    <property type="entry name" value="Aldolase class I"/>
    <property type="match status" value="1"/>
</dbReference>
<dbReference type="GO" id="GO:0102262">
    <property type="term" value="F:tRNA-dihydrouridine16 synthase activity"/>
    <property type="evidence" value="ECO:0007669"/>
    <property type="project" value="RHEA"/>
</dbReference>
<gene>
    <name evidence="9 14" type="primary">dusC</name>
    <name evidence="14" type="ORF">RUN39_v1_1070017</name>
</gene>
<dbReference type="InterPro" id="IPR035587">
    <property type="entry name" value="DUS-like_FMN-bd"/>
</dbReference>
<feature type="binding site" evidence="9">
    <location>
        <begin position="200"/>
        <end position="202"/>
    </location>
    <ligand>
        <name>FMN</name>
        <dbReference type="ChEBI" id="CHEBI:58210"/>
    </ligand>
</feature>
<keyword evidence="7 9" id="KW-0694">RNA-binding</keyword>
<evidence type="ECO:0000313" key="14">
    <source>
        <dbReference type="EMBL" id="CUV15002.1"/>
    </source>
</evidence>
<feature type="domain" description="DUS-like FMN-binding" evidence="13">
    <location>
        <begin position="5"/>
        <end position="268"/>
    </location>
</feature>
<keyword evidence="8 9" id="KW-0560">Oxidoreductase</keyword>
<dbReference type="AlphaFoldDB" id="A0A0S4TY92"/>
<accession>A0A0S4TY92</accession>
<keyword evidence="3 9" id="KW-0285">Flavoprotein</keyword>
<evidence type="ECO:0000256" key="9">
    <source>
        <dbReference type="HAMAP-Rule" id="MF_02043"/>
    </source>
</evidence>
<evidence type="ECO:0000256" key="3">
    <source>
        <dbReference type="ARBA" id="ARBA00022630"/>
    </source>
</evidence>
<feature type="site" description="Interacts with tRNA; defines subfamily-specific binding signature" evidence="9">
    <location>
        <position position="276"/>
    </location>
</feature>
<dbReference type="InterPro" id="IPR032886">
    <property type="entry name" value="DusC"/>
</dbReference>
<dbReference type="GO" id="GO:0050660">
    <property type="term" value="F:flavin adenine dinucleotide binding"/>
    <property type="evidence" value="ECO:0007669"/>
    <property type="project" value="InterPro"/>
</dbReference>
<evidence type="ECO:0000256" key="5">
    <source>
        <dbReference type="ARBA" id="ARBA00022694"/>
    </source>
</evidence>
<dbReference type="PANTHER" id="PTHR11082">
    <property type="entry name" value="TRNA-DIHYDROURIDINE SYNTHASE"/>
    <property type="match status" value="1"/>
</dbReference>
<dbReference type="EMBL" id="LN899819">
    <property type="protein sequence ID" value="CUV15002.1"/>
    <property type="molecule type" value="Genomic_DNA"/>
</dbReference>
<keyword evidence="2 9" id="KW-0820">tRNA-binding</keyword>
<feature type="binding site" evidence="9 12">
    <location>
        <position position="140"/>
    </location>
    <ligand>
        <name>FMN</name>
        <dbReference type="ChEBI" id="CHEBI:58210"/>
    </ligand>
</feature>
<keyword evidence="12" id="KW-0547">Nucleotide-binding</keyword>